<evidence type="ECO:0000313" key="2">
    <source>
        <dbReference type="Proteomes" id="UP000294543"/>
    </source>
</evidence>
<protein>
    <recommendedName>
        <fullName evidence="3">ABC transporter ATP-binding protein</fullName>
    </recommendedName>
</protein>
<reference evidence="1 2" key="1">
    <citation type="submission" date="2019-03" db="EMBL/GenBank/DDBJ databases">
        <title>Draft genome sequences of novel Actinobacteria.</title>
        <authorList>
            <person name="Sahin N."/>
            <person name="Ay H."/>
            <person name="Saygin H."/>
        </authorList>
    </citation>
    <scope>NUCLEOTIDE SEQUENCE [LARGE SCALE GENOMIC DNA]</scope>
    <source>
        <strain evidence="1 2">KC712</strain>
    </source>
</reference>
<comment type="caution">
    <text evidence="1">The sequence shown here is derived from an EMBL/GenBank/DDBJ whole genome shotgun (WGS) entry which is preliminary data.</text>
</comment>
<gene>
    <name evidence="1" type="ORF">E1294_04670</name>
</gene>
<dbReference type="EMBL" id="SMKP01000009">
    <property type="protein sequence ID" value="TDD24744.1"/>
    <property type="molecule type" value="Genomic_DNA"/>
</dbReference>
<name>A0A4R4X3B7_9ACTN</name>
<organism evidence="1 2">
    <name type="scientific">Nonomuraea diastatica</name>
    <dbReference type="NCBI Taxonomy" id="1848329"/>
    <lineage>
        <taxon>Bacteria</taxon>
        <taxon>Bacillati</taxon>
        <taxon>Actinomycetota</taxon>
        <taxon>Actinomycetes</taxon>
        <taxon>Streptosporangiales</taxon>
        <taxon>Streptosporangiaceae</taxon>
        <taxon>Nonomuraea</taxon>
    </lineage>
</organism>
<dbReference type="RefSeq" id="WP_132504827.1">
    <property type="nucleotide sequence ID" value="NZ_SMKP01000009.1"/>
</dbReference>
<keyword evidence="2" id="KW-1185">Reference proteome</keyword>
<proteinExistence type="predicted"/>
<accession>A0A4R4X3B7</accession>
<dbReference type="AlphaFoldDB" id="A0A4R4X3B7"/>
<evidence type="ECO:0000313" key="1">
    <source>
        <dbReference type="EMBL" id="TDD24744.1"/>
    </source>
</evidence>
<evidence type="ECO:0008006" key="3">
    <source>
        <dbReference type="Google" id="ProtNLM"/>
    </source>
</evidence>
<dbReference type="Proteomes" id="UP000294543">
    <property type="component" value="Unassembled WGS sequence"/>
</dbReference>
<sequence>MRRQMIVQLDTVSKTYGVGDNIVTALDNVTDGAELTGSTETVLTKFRRQRVGFVFQSRSALYSSSPDPLESG</sequence>